<evidence type="ECO:0000313" key="2">
    <source>
        <dbReference type="EMBL" id="AWT60361.1"/>
    </source>
</evidence>
<dbReference type="PANTHER" id="PTHR20883">
    <property type="entry name" value="PHYTANOYL-COA DIOXYGENASE DOMAIN CONTAINING 1"/>
    <property type="match status" value="1"/>
</dbReference>
<organism evidence="2 3">
    <name type="scientific">Candidatus Moanibacter tarae</name>
    <dbReference type="NCBI Taxonomy" id="2200854"/>
    <lineage>
        <taxon>Bacteria</taxon>
        <taxon>Pseudomonadati</taxon>
        <taxon>Verrucomicrobiota</taxon>
        <taxon>Opitutia</taxon>
        <taxon>Puniceicoccales</taxon>
        <taxon>Puniceicoccales incertae sedis</taxon>
        <taxon>Candidatus Moanibacter</taxon>
    </lineage>
</organism>
<comment type="cofactor">
    <cofactor evidence="1">
        <name>Fe(2+)</name>
        <dbReference type="ChEBI" id="CHEBI:29033"/>
    </cofactor>
</comment>
<dbReference type="SUPFAM" id="SSF51197">
    <property type="entry name" value="Clavaminate synthase-like"/>
    <property type="match status" value="1"/>
</dbReference>
<evidence type="ECO:0008006" key="4">
    <source>
        <dbReference type="Google" id="ProtNLM"/>
    </source>
</evidence>
<reference evidence="2 3" key="1">
    <citation type="submission" date="2018-06" db="EMBL/GenBank/DDBJ databases">
        <title>Draft Genome Sequence of a Novel Marine Bacterium Related to the Verrucomicrobia.</title>
        <authorList>
            <person name="Vosseberg J."/>
            <person name="Martijn J."/>
            <person name="Ettema T.J.G."/>
        </authorList>
    </citation>
    <scope>NUCLEOTIDE SEQUENCE [LARGE SCALE GENOMIC DNA]</scope>
    <source>
        <strain evidence="2">TARA_B100001123</strain>
    </source>
</reference>
<evidence type="ECO:0000256" key="1">
    <source>
        <dbReference type="ARBA" id="ARBA00001954"/>
    </source>
</evidence>
<dbReference type="Proteomes" id="UP000247465">
    <property type="component" value="Chromosome"/>
</dbReference>
<dbReference type="PANTHER" id="PTHR20883:SF48">
    <property type="entry name" value="ECTOINE DIOXYGENASE"/>
    <property type="match status" value="1"/>
</dbReference>
<accession>A0A2Z4AE20</accession>
<protein>
    <recommendedName>
        <fullName evidence="4">Ectoine dioxygenase</fullName>
    </recommendedName>
</protein>
<dbReference type="EMBL" id="CP029803">
    <property type="protein sequence ID" value="AWT60361.1"/>
    <property type="molecule type" value="Genomic_DNA"/>
</dbReference>
<proteinExistence type="predicted"/>
<dbReference type="InterPro" id="IPR008775">
    <property type="entry name" value="Phytyl_CoA_dOase-like"/>
</dbReference>
<dbReference type="AlphaFoldDB" id="A0A2Z4AE20"/>
<evidence type="ECO:0000313" key="3">
    <source>
        <dbReference type="Proteomes" id="UP000247465"/>
    </source>
</evidence>
<dbReference type="Gene3D" id="2.60.120.620">
    <property type="entry name" value="q2cbj1_9rhob like domain"/>
    <property type="match status" value="1"/>
</dbReference>
<dbReference type="GO" id="GO:0016706">
    <property type="term" value="F:2-oxoglutarate-dependent dioxygenase activity"/>
    <property type="evidence" value="ECO:0007669"/>
    <property type="project" value="UniProtKB-ARBA"/>
</dbReference>
<sequence length="244" mass="27546">MAEQLGFFAKNGYLLIPDALSMAEVELANATIDQDLDENETLWRHRSNGRSQSVNILLAQPDLDFTMRPTSVLPLMESIMGPDICADEHSVMIREANPTGPTECIWHRDSCGGGTKPPYFTRYLSIVFYLTDVDETTHTFSVVPGSAQTSQPKGIDEYDLTKAHHIEGNAGTAILFNAYTIHAGNVRNTTAERRTIHLYCGHISDRFVSNFTIFPRRLWENKDDATKKYYSRLNPISRLIADRF</sequence>
<dbReference type="GO" id="GO:0005506">
    <property type="term" value="F:iron ion binding"/>
    <property type="evidence" value="ECO:0007669"/>
    <property type="project" value="UniProtKB-ARBA"/>
</dbReference>
<dbReference type="Pfam" id="PF05721">
    <property type="entry name" value="PhyH"/>
    <property type="match status" value="1"/>
</dbReference>
<gene>
    <name evidence="2" type="ORF">DF168_01569</name>
</gene>
<name>A0A2Z4AE20_9BACT</name>
<dbReference type="KEGG" id="mtar:DF168_01569"/>